<protein>
    <submittedName>
        <fullName evidence="1">Uncharacterized protein</fullName>
    </submittedName>
</protein>
<sequence>MREKCYDKRKKLEVIVNSNYVRKAFNSRKICEREGNGDVYEEASNCVLKSASCWSANGGVAVGFVVGEITERWKGARPKKDEALCRAAGQETLLIAETEGILICKG</sequence>
<evidence type="ECO:0000313" key="2">
    <source>
        <dbReference type="Proteomes" id="UP000291343"/>
    </source>
</evidence>
<dbReference type="EMBL" id="QKKF02029473">
    <property type="protein sequence ID" value="RZF35181.1"/>
    <property type="molecule type" value="Genomic_DNA"/>
</dbReference>
<dbReference type="InParanoid" id="A0A482WPS3"/>
<dbReference type="AlphaFoldDB" id="A0A482WPS3"/>
<reference evidence="1 2" key="1">
    <citation type="journal article" date="2017" name="Gigascience">
        <title>Genome sequence of the small brown planthopper, Laodelphax striatellus.</title>
        <authorList>
            <person name="Zhu J."/>
            <person name="Jiang F."/>
            <person name="Wang X."/>
            <person name="Yang P."/>
            <person name="Bao Y."/>
            <person name="Zhao W."/>
            <person name="Wang W."/>
            <person name="Lu H."/>
            <person name="Wang Q."/>
            <person name="Cui N."/>
            <person name="Li J."/>
            <person name="Chen X."/>
            <person name="Luo L."/>
            <person name="Yu J."/>
            <person name="Kang L."/>
            <person name="Cui F."/>
        </authorList>
    </citation>
    <scope>NUCLEOTIDE SEQUENCE [LARGE SCALE GENOMIC DNA]</scope>
    <source>
        <strain evidence="1">Lst14</strain>
    </source>
</reference>
<dbReference type="Proteomes" id="UP000291343">
    <property type="component" value="Unassembled WGS sequence"/>
</dbReference>
<evidence type="ECO:0000313" key="1">
    <source>
        <dbReference type="EMBL" id="RZF35181.1"/>
    </source>
</evidence>
<accession>A0A482WPS3</accession>
<organism evidence="1 2">
    <name type="scientific">Laodelphax striatellus</name>
    <name type="common">Small brown planthopper</name>
    <name type="synonym">Delphax striatella</name>
    <dbReference type="NCBI Taxonomy" id="195883"/>
    <lineage>
        <taxon>Eukaryota</taxon>
        <taxon>Metazoa</taxon>
        <taxon>Ecdysozoa</taxon>
        <taxon>Arthropoda</taxon>
        <taxon>Hexapoda</taxon>
        <taxon>Insecta</taxon>
        <taxon>Pterygota</taxon>
        <taxon>Neoptera</taxon>
        <taxon>Paraneoptera</taxon>
        <taxon>Hemiptera</taxon>
        <taxon>Auchenorrhyncha</taxon>
        <taxon>Fulgoroidea</taxon>
        <taxon>Delphacidae</taxon>
        <taxon>Criomorphinae</taxon>
        <taxon>Laodelphax</taxon>
    </lineage>
</organism>
<gene>
    <name evidence="1" type="ORF">LSTR_LSTR015081</name>
</gene>
<name>A0A482WPS3_LAOST</name>
<keyword evidence="2" id="KW-1185">Reference proteome</keyword>
<proteinExistence type="predicted"/>
<comment type="caution">
    <text evidence="1">The sequence shown here is derived from an EMBL/GenBank/DDBJ whole genome shotgun (WGS) entry which is preliminary data.</text>
</comment>